<dbReference type="SMART" id="SM00421">
    <property type="entry name" value="HTH_LUXR"/>
    <property type="match status" value="1"/>
</dbReference>
<reference evidence="5 6" key="1">
    <citation type="journal article" date="2019" name="Int. J. Syst. Evol. Microbiol.">
        <title>The Global Catalogue of Microorganisms (GCM) 10K type strain sequencing project: providing services to taxonomists for standard genome sequencing and annotation.</title>
        <authorList>
            <consortium name="The Broad Institute Genomics Platform"/>
            <consortium name="The Broad Institute Genome Sequencing Center for Infectious Disease"/>
            <person name="Wu L."/>
            <person name="Ma J."/>
        </authorList>
    </citation>
    <scope>NUCLEOTIDE SEQUENCE [LARGE SCALE GENOMIC DNA]</scope>
    <source>
        <strain evidence="5 6">JCM 11813</strain>
    </source>
</reference>
<evidence type="ECO:0000313" key="5">
    <source>
        <dbReference type="EMBL" id="GAA1148710.1"/>
    </source>
</evidence>
<feature type="domain" description="HTH luxR-type" evidence="4">
    <location>
        <begin position="260"/>
        <end position="325"/>
    </location>
</feature>
<keyword evidence="6" id="KW-1185">Reference proteome</keyword>
<keyword evidence="1" id="KW-0805">Transcription regulation</keyword>
<dbReference type="CDD" id="cd06170">
    <property type="entry name" value="LuxR_C_like"/>
    <property type="match status" value="1"/>
</dbReference>
<evidence type="ECO:0000256" key="2">
    <source>
        <dbReference type="ARBA" id="ARBA00023125"/>
    </source>
</evidence>
<organism evidence="5 6">
    <name type="scientific">Nocardioides aquiterrae</name>
    <dbReference type="NCBI Taxonomy" id="203799"/>
    <lineage>
        <taxon>Bacteria</taxon>
        <taxon>Bacillati</taxon>
        <taxon>Actinomycetota</taxon>
        <taxon>Actinomycetes</taxon>
        <taxon>Propionibacteriales</taxon>
        <taxon>Nocardioidaceae</taxon>
        <taxon>Nocardioides</taxon>
    </lineage>
</organism>
<dbReference type="PROSITE" id="PS00622">
    <property type="entry name" value="HTH_LUXR_1"/>
    <property type="match status" value="1"/>
</dbReference>
<gene>
    <name evidence="5" type="ORF">GCM10009606_29240</name>
</gene>
<keyword evidence="3" id="KW-0804">Transcription</keyword>
<keyword evidence="2" id="KW-0238">DNA-binding</keyword>
<dbReference type="SUPFAM" id="SSF55781">
    <property type="entry name" value="GAF domain-like"/>
    <property type="match status" value="1"/>
</dbReference>
<proteinExistence type="predicted"/>
<dbReference type="Proteomes" id="UP001499979">
    <property type="component" value="Unassembled WGS sequence"/>
</dbReference>
<dbReference type="RefSeq" id="WP_343908318.1">
    <property type="nucleotide sequence ID" value="NZ_BAAAJE010000015.1"/>
</dbReference>
<dbReference type="InterPro" id="IPR016032">
    <property type="entry name" value="Sig_transdc_resp-reg_C-effctor"/>
</dbReference>
<dbReference type="InterPro" id="IPR036388">
    <property type="entry name" value="WH-like_DNA-bd_sf"/>
</dbReference>
<dbReference type="Gene3D" id="1.10.10.10">
    <property type="entry name" value="Winged helix-like DNA-binding domain superfamily/Winged helix DNA-binding domain"/>
    <property type="match status" value="1"/>
</dbReference>
<dbReference type="SUPFAM" id="SSF46894">
    <property type="entry name" value="C-terminal effector domain of the bipartite response regulators"/>
    <property type="match status" value="1"/>
</dbReference>
<evidence type="ECO:0000259" key="4">
    <source>
        <dbReference type="PROSITE" id="PS50043"/>
    </source>
</evidence>
<protein>
    <recommendedName>
        <fullName evidence="4">HTH luxR-type domain-containing protein</fullName>
    </recommendedName>
</protein>
<sequence>MRTDPPVAQLLEIAASAVPLLERARGLVETLDGWLAADAIWLTLSDPGSKVYATVGSTGLEQPVLDYLGRQAVARETQLAGLHRNRPPVSVTELPVPMEELPTWADCLIPTGFREGLGVPILEPRGPYLGMLSLLFASGEPPSGALRDRLGQLAPLIARGISPMRSMLATARLVQGATSGVVLLRDGTSYTLPGLDDHPLLAADSLAVEIARRTLVAGQEYRSFLWPADGDSGTTGHARLTVLTATDVPAFVLGTVLVTPEADCRGLTPRELEVLGLLVEGRSNQQIARRLTIALRTVAAHVEHILHKMDVPTRTLAAVRAEREGCHVPPPPRPRSRR</sequence>
<evidence type="ECO:0000313" key="6">
    <source>
        <dbReference type="Proteomes" id="UP001499979"/>
    </source>
</evidence>
<name>A0ABN1UHW7_9ACTN</name>
<dbReference type="PROSITE" id="PS50043">
    <property type="entry name" value="HTH_LUXR_2"/>
    <property type="match status" value="1"/>
</dbReference>
<dbReference type="PANTHER" id="PTHR44688:SF16">
    <property type="entry name" value="DNA-BINDING TRANSCRIPTIONAL ACTIVATOR DEVR_DOSR"/>
    <property type="match status" value="1"/>
</dbReference>
<evidence type="ECO:0000256" key="1">
    <source>
        <dbReference type="ARBA" id="ARBA00023015"/>
    </source>
</evidence>
<dbReference type="PANTHER" id="PTHR44688">
    <property type="entry name" value="DNA-BINDING TRANSCRIPTIONAL ACTIVATOR DEVR_DOSR"/>
    <property type="match status" value="1"/>
</dbReference>
<evidence type="ECO:0000256" key="3">
    <source>
        <dbReference type="ARBA" id="ARBA00023163"/>
    </source>
</evidence>
<dbReference type="PRINTS" id="PR00038">
    <property type="entry name" value="HTHLUXR"/>
</dbReference>
<dbReference type="InterPro" id="IPR000792">
    <property type="entry name" value="Tscrpt_reg_LuxR_C"/>
</dbReference>
<comment type="caution">
    <text evidence="5">The sequence shown here is derived from an EMBL/GenBank/DDBJ whole genome shotgun (WGS) entry which is preliminary data.</text>
</comment>
<dbReference type="Pfam" id="PF00196">
    <property type="entry name" value="GerE"/>
    <property type="match status" value="1"/>
</dbReference>
<dbReference type="EMBL" id="BAAAJE010000015">
    <property type="protein sequence ID" value="GAA1148710.1"/>
    <property type="molecule type" value="Genomic_DNA"/>
</dbReference>
<accession>A0ABN1UHW7</accession>